<evidence type="ECO:0000256" key="2">
    <source>
        <dbReference type="ARBA" id="ARBA00023002"/>
    </source>
</evidence>
<dbReference type="PANTHER" id="PTHR43391">
    <property type="entry name" value="RETINOL DEHYDROGENASE-RELATED"/>
    <property type="match status" value="1"/>
</dbReference>
<dbReference type="Pfam" id="PF00106">
    <property type="entry name" value="adh_short"/>
    <property type="match status" value="1"/>
</dbReference>
<sequence>MRSLDKRVAVVTGASSGIGRATAKALAAKGCTLAIADVDEGGLAQTARELEGAGHTTHVVDVSDKQRMLAFADEVEQAHGPAHIVVNNAGVTVTDKLEDHSLEDFEWIVGINFWGVVYGCKFFLPQLQANGWGAFVNLSSMFGLTGVPKQSSYCATKFAVRGFTESLAIELANENIDVISVHPGGIRTNIARNSRGAPDDKRQQVIDWFDNHGMKPETAASKIVSAIEHRRQRLVITREAWATDIVKRLYPAIPRRLAGWVVRNRELL</sequence>
<dbReference type="SUPFAM" id="SSF51735">
    <property type="entry name" value="NAD(P)-binding Rossmann-fold domains"/>
    <property type="match status" value="1"/>
</dbReference>
<dbReference type="Gene3D" id="3.40.50.720">
    <property type="entry name" value="NAD(P)-binding Rossmann-like Domain"/>
    <property type="match status" value="1"/>
</dbReference>
<dbReference type="EC" id="1.-.-.-" evidence="4"/>
<reference evidence="4 5" key="1">
    <citation type="submission" date="2018-03" db="EMBL/GenBank/DDBJ databases">
        <title>Draft Genome Sequences of the Obligatory Marine Myxobacteria Enhygromyxa salina SWB007.</title>
        <authorList>
            <person name="Poehlein A."/>
            <person name="Moghaddam J.A."/>
            <person name="Harms H."/>
            <person name="Alanjari M."/>
            <person name="Koenig G.M."/>
            <person name="Daniel R."/>
            <person name="Schaeberle T.F."/>
        </authorList>
    </citation>
    <scope>NUCLEOTIDE SEQUENCE [LARGE SCALE GENOMIC DNA]</scope>
    <source>
        <strain evidence="4 5">SWB007</strain>
    </source>
</reference>
<evidence type="ECO:0000313" key="5">
    <source>
        <dbReference type="Proteomes" id="UP000238823"/>
    </source>
</evidence>
<dbReference type="CDD" id="cd05233">
    <property type="entry name" value="SDR_c"/>
    <property type="match status" value="1"/>
</dbReference>
<comment type="caution">
    <text evidence="4">The sequence shown here is derived from an EMBL/GenBank/DDBJ whole genome shotgun (WGS) entry which is preliminary data.</text>
</comment>
<keyword evidence="2 4" id="KW-0560">Oxidoreductase</keyword>
<dbReference type="InterPro" id="IPR036291">
    <property type="entry name" value="NAD(P)-bd_dom_sf"/>
</dbReference>
<comment type="similarity">
    <text evidence="1 3">Belongs to the short-chain dehydrogenases/reductases (SDR) family.</text>
</comment>
<accession>A0A2S9Y0I2</accession>
<dbReference type="InterPro" id="IPR020904">
    <property type="entry name" value="Sc_DH/Rdtase_CS"/>
</dbReference>
<gene>
    <name evidence="4" type="primary">sadH_3</name>
    <name evidence="4" type="ORF">ENSA7_65580</name>
</gene>
<evidence type="ECO:0000256" key="3">
    <source>
        <dbReference type="RuleBase" id="RU000363"/>
    </source>
</evidence>
<dbReference type="InterPro" id="IPR002347">
    <property type="entry name" value="SDR_fam"/>
</dbReference>
<protein>
    <submittedName>
        <fullName evidence="4">Putative oxidoreductase SadH</fullName>
        <ecNumber evidence="4">1.-.-.-</ecNumber>
    </submittedName>
</protein>
<dbReference type="PROSITE" id="PS00061">
    <property type="entry name" value="ADH_SHORT"/>
    <property type="match status" value="1"/>
</dbReference>
<dbReference type="Proteomes" id="UP000238823">
    <property type="component" value="Unassembled WGS sequence"/>
</dbReference>
<dbReference type="AlphaFoldDB" id="A0A2S9Y0I2"/>
<dbReference type="PRINTS" id="PR00081">
    <property type="entry name" value="GDHRDH"/>
</dbReference>
<dbReference type="GO" id="GO:0016491">
    <property type="term" value="F:oxidoreductase activity"/>
    <property type="evidence" value="ECO:0007669"/>
    <property type="project" value="UniProtKB-KW"/>
</dbReference>
<name>A0A2S9Y0I2_9BACT</name>
<dbReference type="RefSeq" id="WP_106093384.1">
    <property type="nucleotide sequence ID" value="NZ_PVNL01000124.1"/>
</dbReference>
<dbReference type="OrthoDB" id="9789083at2"/>
<evidence type="ECO:0000313" key="4">
    <source>
        <dbReference type="EMBL" id="PRP98615.1"/>
    </source>
</evidence>
<proteinExistence type="inferred from homology"/>
<dbReference type="FunFam" id="3.40.50.720:FF:000084">
    <property type="entry name" value="Short-chain dehydrogenase reductase"/>
    <property type="match status" value="1"/>
</dbReference>
<dbReference type="PANTHER" id="PTHR43391:SF82">
    <property type="entry name" value="OXIDOREDUCTASE SADH-RELATED"/>
    <property type="match status" value="1"/>
</dbReference>
<organism evidence="4 5">
    <name type="scientific">Enhygromyxa salina</name>
    <dbReference type="NCBI Taxonomy" id="215803"/>
    <lineage>
        <taxon>Bacteria</taxon>
        <taxon>Pseudomonadati</taxon>
        <taxon>Myxococcota</taxon>
        <taxon>Polyangia</taxon>
        <taxon>Nannocystales</taxon>
        <taxon>Nannocystaceae</taxon>
        <taxon>Enhygromyxa</taxon>
    </lineage>
</organism>
<dbReference type="EMBL" id="PVNL01000124">
    <property type="protein sequence ID" value="PRP98615.1"/>
    <property type="molecule type" value="Genomic_DNA"/>
</dbReference>
<dbReference type="PRINTS" id="PR00080">
    <property type="entry name" value="SDRFAMILY"/>
</dbReference>
<evidence type="ECO:0000256" key="1">
    <source>
        <dbReference type="ARBA" id="ARBA00006484"/>
    </source>
</evidence>